<dbReference type="PANTHER" id="PTHR23088:SF27">
    <property type="entry name" value="DEAMINATED GLUTATHIONE AMIDASE"/>
    <property type="match status" value="1"/>
</dbReference>
<dbReference type="InterPro" id="IPR011146">
    <property type="entry name" value="HIT-like"/>
</dbReference>
<evidence type="ECO:0000256" key="11">
    <source>
        <dbReference type="PIRSR" id="PIRSR639383-1"/>
    </source>
</evidence>
<comment type="function">
    <text evidence="8">Cleaves A-5'-PPP-5'A to yield AMP and ADP.</text>
</comment>
<dbReference type="SUPFAM" id="SSF54197">
    <property type="entry name" value="HIT-like"/>
    <property type="match status" value="1"/>
</dbReference>
<feature type="domain" description="CN hydrolase" evidence="15">
    <location>
        <begin position="3"/>
        <end position="261"/>
    </location>
</feature>
<dbReference type="PROSITE" id="PS51084">
    <property type="entry name" value="HIT_2"/>
    <property type="match status" value="1"/>
</dbReference>
<dbReference type="GO" id="GO:0000166">
    <property type="term" value="F:nucleotide binding"/>
    <property type="evidence" value="ECO:0007669"/>
    <property type="project" value="UniProtKB-KW"/>
</dbReference>
<keyword evidence="18" id="KW-1185">Reference proteome</keyword>
<keyword evidence="5" id="KW-0378">Hydrolase</keyword>
<gene>
    <name evidence="17" type="ORF">RN001_003908</name>
</gene>
<dbReference type="InterPro" id="IPR039383">
    <property type="entry name" value="FHIT"/>
</dbReference>
<evidence type="ECO:0000256" key="2">
    <source>
        <dbReference type="ARBA" id="ARBA00011881"/>
    </source>
</evidence>
<dbReference type="PROSITE" id="PS01227">
    <property type="entry name" value="UPF0012"/>
    <property type="match status" value="1"/>
</dbReference>
<evidence type="ECO:0000256" key="6">
    <source>
        <dbReference type="ARBA" id="ARBA00023268"/>
    </source>
</evidence>
<feature type="active site" description="Tele-AMP-histidine intermediate" evidence="11">
    <location>
        <position position="391"/>
    </location>
</feature>
<accession>A0AAN7PJ05</accession>
<evidence type="ECO:0000256" key="5">
    <source>
        <dbReference type="ARBA" id="ARBA00022801"/>
    </source>
</evidence>
<feature type="short sequence motif" description="Histidine triad motif" evidence="14">
    <location>
        <begin position="389"/>
        <end position="393"/>
    </location>
</feature>
<evidence type="ECO:0000256" key="13">
    <source>
        <dbReference type="PIRSR" id="PIRSR639383-3"/>
    </source>
</evidence>
<name>A0AAN7PJ05_9COLE</name>
<dbReference type="CDD" id="cd01275">
    <property type="entry name" value="FHIT"/>
    <property type="match status" value="1"/>
</dbReference>
<protein>
    <recommendedName>
        <fullName evidence="10">Nitrilase and fragile histidine triad fusion protein NitFhit</fullName>
        <ecNumber evidence="3">3.6.1.29</ecNumber>
    </recommendedName>
</protein>
<dbReference type="GO" id="GO:0006139">
    <property type="term" value="P:nucleobase-containing compound metabolic process"/>
    <property type="evidence" value="ECO:0007669"/>
    <property type="project" value="TreeGrafter"/>
</dbReference>
<dbReference type="InterPro" id="IPR036265">
    <property type="entry name" value="HIT-like_sf"/>
</dbReference>
<reference evidence="18" key="1">
    <citation type="submission" date="2023-01" db="EMBL/GenBank/DDBJ databases">
        <title>Key to firefly adult light organ development and bioluminescence: homeobox transcription factors regulate luciferase expression and transportation to peroxisome.</title>
        <authorList>
            <person name="Fu X."/>
        </authorList>
    </citation>
    <scope>NUCLEOTIDE SEQUENCE [LARGE SCALE GENOMIC DNA]</scope>
</reference>
<dbReference type="InterPro" id="IPR045254">
    <property type="entry name" value="Nit1/2_C-N_Hydrolase"/>
</dbReference>
<dbReference type="SUPFAM" id="SSF56317">
    <property type="entry name" value="Carbon-nitrogen hydrolase"/>
    <property type="match status" value="1"/>
</dbReference>
<keyword evidence="6" id="KW-0511">Multifunctional enzyme</keyword>
<comment type="cofactor">
    <cofactor evidence="1">
        <name>Mn(2+)</name>
        <dbReference type="ChEBI" id="CHEBI:29035"/>
    </cofactor>
</comment>
<dbReference type="EC" id="3.6.1.29" evidence="3"/>
<dbReference type="InterPro" id="IPR003010">
    <property type="entry name" value="C-N_Hydrolase"/>
</dbReference>
<dbReference type="InterPro" id="IPR001110">
    <property type="entry name" value="UPF0012_CS"/>
</dbReference>
<comment type="similarity">
    <text evidence="9">In the N-terminal section; belongs to the UPF0012 family.</text>
</comment>
<evidence type="ECO:0000313" key="18">
    <source>
        <dbReference type="Proteomes" id="UP001353858"/>
    </source>
</evidence>
<comment type="caution">
    <text evidence="17">The sequence shown here is derived from an EMBL/GenBank/DDBJ whole genome shotgun (WGS) entry which is preliminary data.</text>
</comment>
<dbReference type="Pfam" id="PF00795">
    <property type="entry name" value="CN_hydrolase"/>
    <property type="match status" value="1"/>
</dbReference>
<keyword evidence="4" id="KW-0547">Nucleotide-binding</keyword>
<dbReference type="Gene3D" id="3.30.428.10">
    <property type="entry name" value="HIT-like"/>
    <property type="match status" value="1"/>
</dbReference>
<dbReference type="EMBL" id="JARPUR010000001">
    <property type="protein sequence ID" value="KAK4887637.1"/>
    <property type="molecule type" value="Genomic_DNA"/>
</dbReference>
<organism evidence="17 18">
    <name type="scientific">Aquatica leii</name>
    <dbReference type="NCBI Taxonomy" id="1421715"/>
    <lineage>
        <taxon>Eukaryota</taxon>
        <taxon>Metazoa</taxon>
        <taxon>Ecdysozoa</taxon>
        <taxon>Arthropoda</taxon>
        <taxon>Hexapoda</taxon>
        <taxon>Insecta</taxon>
        <taxon>Pterygota</taxon>
        <taxon>Neoptera</taxon>
        <taxon>Endopterygota</taxon>
        <taxon>Coleoptera</taxon>
        <taxon>Polyphaga</taxon>
        <taxon>Elateriformia</taxon>
        <taxon>Elateroidea</taxon>
        <taxon>Lampyridae</taxon>
        <taxon>Luciolinae</taxon>
        <taxon>Aquatica</taxon>
    </lineage>
</organism>
<evidence type="ECO:0000256" key="3">
    <source>
        <dbReference type="ARBA" id="ARBA00012377"/>
    </source>
</evidence>
<evidence type="ECO:0000256" key="9">
    <source>
        <dbReference type="ARBA" id="ARBA00061127"/>
    </source>
</evidence>
<dbReference type="PROSITE" id="PS50263">
    <property type="entry name" value="CN_HYDROLASE"/>
    <property type="match status" value="1"/>
</dbReference>
<evidence type="ECO:0000256" key="12">
    <source>
        <dbReference type="PIRSR" id="PIRSR639383-2"/>
    </source>
</evidence>
<dbReference type="Gene3D" id="3.60.110.10">
    <property type="entry name" value="Carbon-nitrogen hydrolase"/>
    <property type="match status" value="1"/>
</dbReference>
<feature type="site" description="Important for induction of apoptosis" evidence="13">
    <location>
        <position position="409"/>
    </location>
</feature>
<evidence type="ECO:0000259" key="16">
    <source>
        <dbReference type="PROSITE" id="PS51084"/>
    </source>
</evidence>
<comment type="catalytic activity">
    <reaction evidence="7">
        <text>P(1),P(3)-bis(5'-adenosyl) triphosphate + H2O = AMP + ADP + 2 H(+)</text>
        <dbReference type="Rhea" id="RHEA:13893"/>
        <dbReference type="ChEBI" id="CHEBI:15377"/>
        <dbReference type="ChEBI" id="CHEBI:15378"/>
        <dbReference type="ChEBI" id="CHEBI:58529"/>
        <dbReference type="ChEBI" id="CHEBI:456215"/>
        <dbReference type="ChEBI" id="CHEBI:456216"/>
        <dbReference type="EC" id="3.6.1.29"/>
    </reaction>
</comment>
<dbReference type="GO" id="GO:0047710">
    <property type="term" value="F:bis(5'-adenosyl)-triphosphatase activity"/>
    <property type="evidence" value="ECO:0007669"/>
    <property type="project" value="UniProtKB-EC"/>
</dbReference>
<evidence type="ECO:0000259" key="15">
    <source>
        <dbReference type="PROSITE" id="PS50263"/>
    </source>
</evidence>
<dbReference type="Proteomes" id="UP001353858">
    <property type="component" value="Unassembled WGS sequence"/>
</dbReference>
<sequence>MADTIAVCQFTATNDKAQNLKTIQKFVKYANEQKATMVFLPEATDFMATSDLESKNSSEPLDGPLMSEYKKLACENSMWLSIGGFHELQHNSGNSLHFNSHVIINNEGKIEGVYRKIHLFDVQVPEKKINLKESNMTNPGMEIVPPIKTPLGDIGLAICYDLRFPELSTILRKMGATILTFPSAFTVPTGEAHWKTLLKARAIENQCYVVAAAQYGCHNEKRKSFGQSLVIDPWGEVVGEGIKYSPNIPTNEEVILVTIDKNMSKNVQEKIPVFNHRRNDLYQLTATKVPSTNLSKDYMFSDKVIPKSTVFYATAYSYAFTNIRCVVPGHVLVASTRPAKRLEDLSTIEANDFFQTVIKIQKVVEKVYGSNSSTICVQDGPDAGQTIAHVHCHILPRKAGDFPKNDNVYHELANHDKRDNDPIRSLEEMSKEAELLRKNL</sequence>
<feature type="domain" description="HIT" evidence="16">
    <location>
        <begin position="297"/>
        <end position="404"/>
    </location>
</feature>
<feature type="binding site" evidence="12">
    <location>
        <position position="322"/>
    </location>
    <ligand>
        <name>substrate</name>
    </ligand>
</feature>
<dbReference type="Pfam" id="PF01230">
    <property type="entry name" value="HIT"/>
    <property type="match status" value="1"/>
</dbReference>
<evidence type="ECO:0000256" key="10">
    <source>
        <dbReference type="ARBA" id="ARBA00069577"/>
    </source>
</evidence>
<evidence type="ECO:0000256" key="8">
    <source>
        <dbReference type="ARBA" id="ARBA00057461"/>
    </source>
</evidence>
<evidence type="ECO:0000256" key="14">
    <source>
        <dbReference type="PROSITE-ProRule" id="PRU00464"/>
    </source>
</evidence>
<evidence type="ECO:0000256" key="7">
    <source>
        <dbReference type="ARBA" id="ARBA00047780"/>
    </source>
</evidence>
<evidence type="ECO:0000313" key="17">
    <source>
        <dbReference type="EMBL" id="KAK4887637.1"/>
    </source>
</evidence>
<dbReference type="GO" id="GO:0016811">
    <property type="term" value="F:hydrolase activity, acting on carbon-nitrogen (but not peptide) bonds, in linear amides"/>
    <property type="evidence" value="ECO:0007669"/>
    <property type="project" value="InterPro"/>
</dbReference>
<dbReference type="FunFam" id="3.30.428.10:FF:000011">
    <property type="entry name" value="Fragile histidine triad"/>
    <property type="match status" value="1"/>
</dbReference>
<dbReference type="FunFam" id="3.60.110.10:FF:000005">
    <property type="entry name" value="nitrilase homolog 1 isoform X1"/>
    <property type="match status" value="1"/>
</dbReference>
<dbReference type="AlphaFoldDB" id="A0AAN7PJ05"/>
<feature type="binding site" evidence="12">
    <location>
        <position position="378"/>
    </location>
    <ligand>
        <name>substrate</name>
    </ligand>
</feature>
<dbReference type="PANTHER" id="PTHR23088">
    <property type="entry name" value="NITRILASE-RELATED"/>
    <property type="match status" value="1"/>
</dbReference>
<proteinExistence type="inferred from homology"/>
<dbReference type="CDD" id="cd07572">
    <property type="entry name" value="nit"/>
    <property type="match status" value="1"/>
</dbReference>
<dbReference type="InterPro" id="IPR036526">
    <property type="entry name" value="C-N_Hydrolase_sf"/>
</dbReference>
<comment type="subunit">
    <text evidence="2">Homotetramer.</text>
</comment>
<evidence type="ECO:0000256" key="4">
    <source>
        <dbReference type="ARBA" id="ARBA00022741"/>
    </source>
</evidence>
<feature type="binding site" evidence="12">
    <location>
        <position position="393"/>
    </location>
    <ligand>
        <name>substrate</name>
    </ligand>
</feature>
<evidence type="ECO:0000256" key="1">
    <source>
        <dbReference type="ARBA" id="ARBA00001936"/>
    </source>
</evidence>